<gene>
    <name evidence="1" type="ORF">IE53DRAFT_247185</name>
</gene>
<dbReference type="EMBL" id="KZ820413">
    <property type="protein sequence ID" value="PWN47508.1"/>
    <property type="molecule type" value="Genomic_DNA"/>
</dbReference>
<organism evidence="1 2">
    <name type="scientific">Violaceomyces palustris</name>
    <dbReference type="NCBI Taxonomy" id="1673888"/>
    <lineage>
        <taxon>Eukaryota</taxon>
        <taxon>Fungi</taxon>
        <taxon>Dikarya</taxon>
        <taxon>Basidiomycota</taxon>
        <taxon>Ustilaginomycotina</taxon>
        <taxon>Ustilaginomycetes</taxon>
        <taxon>Violaceomycetales</taxon>
        <taxon>Violaceomycetaceae</taxon>
        <taxon>Violaceomyces</taxon>
    </lineage>
</organism>
<keyword evidence="2" id="KW-1185">Reference proteome</keyword>
<reference evidence="1 2" key="1">
    <citation type="journal article" date="2018" name="Mol. Biol. Evol.">
        <title>Broad Genomic Sampling Reveals a Smut Pathogenic Ancestry of the Fungal Clade Ustilaginomycotina.</title>
        <authorList>
            <person name="Kijpornyongpan T."/>
            <person name="Mondo S.J."/>
            <person name="Barry K."/>
            <person name="Sandor L."/>
            <person name="Lee J."/>
            <person name="Lipzen A."/>
            <person name="Pangilinan J."/>
            <person name="LaButti K."/>
            <person name="Hainaut M."/>
            <person name="Henrissat B."/>
            <person name="Grigoriev I.V."/>
            <person name="Spatafora J.W."/>
            <person name="Aime M.C."/>
        </authorList>
    </citation>
    <scope>NUCLEOTIDE SEQUENCE [LARGE SCALE GENOMIC DNA]</scope>
    <source>
        <strain evidence="1 2">SA 807</strain>
    </source>
</reference>
<sequence>MEVGVANLHLPSRSIRLTPTPPLPPSLEIDVSALTTPSHPISNTPSSRSTPGRCDFALLVVQRSRPFPPPSFILVPGSNS</sequence>
<evidence type="ECO:0000313" key="2">
    <source>
        <dbReference type="Proteomes" id="UP000245626"/>
    </source>
</evidence>
<accession>A0ACD0NNU5</accession>
<evidence type="ECO:0000313" key="1">
    <source>
        <dbReference type="EMBL" id="PWN47508.1"/>
    </source>
</evidence>
<proteinExistence type="predicted"/>
<protein>
    <submittedName>
        <fullName evidence="1">Uncharacterized protein</fullName>
    </submittedName>
</protein>
<dbReference type="Proteomes" id="UP000245626">
    <property type="component" value="Unassembled WGS sequence"/>
</dbReference>
<name>A0ACD0NNU5_9BASI</name>